<sequence>MSHLPSHFILHVRLIWILTCFHSHLFQFLLVHLNICLLSHLHLNLEETSQSKHKPFPSATLSKPSGLFTCNSKLLLNGLIKKFKHDRRFAITTRENSRRHKIIIEKYSNHYGIKIPLCQH</sequence>
<proteinExistence type="predicted"/>
<dbReference type="EMBL" id="JAHRIQ010046751">
    <property type="protein sequence ID" value="MEQ2235871.1"/>
    <property type="molecule type" value="Genomic_DNA"/>
</dbReference>
<protein>
    <submittedName>
        <fullName evidence="1">Uncharacterized protein</fullName>
    </submittedName>
</protein>
<organism evidence="1 2">
    <name type="scientific">Ilyodon furcidens</name>
    <name type="common">goldbreast splitfin</name>
    <dbReference type="NCBI Taxonomy" id="33524"/>
    <lineage>
        <taxon>Eukaryota</taxon>
        <taxon>Metazoa</taxon>
        <taxon>Chordata</taxon>
        <taxon>Craniata</taxon>
        <taxon>Vertebrata</taxon>
        <taxon>Euteleostomi</taxon>
        <taxon>Actinopterygii</taxon>
        <taxon>Neopterygii</taxon>
        <taxon>Teleostei</taxon>
        <taxon>Neoteleostei</taxon>
        <taxon>Acanthomorphata</taxon>
        <taxon>Ovalentaria</taxon>
        <taxon>Atherinomorphae</taxon>
        <taxon>Cyprinodontiformes</taxon>
        <taxon>Goodeidae</taxon>
        <taxon>Ilyodon</taxon>
    </lineage>
</organism>
<gene>
    <name evidence="1" type="ORF">ILYODFUR_006610</name>
</gene>
<dbReference type="Proteomes" id="UP001482620">
    <property type="component" value="Unassembled WGS sequence"/>
</dbReference>
<comment type="caution">
    <text evidence="1">The sequence shown here is derived from an EMBL/GenBank/DDBJ whole genome shotgun (WGS) entry which is preliminary data.</text>
</comment>
<keyword evidence="2" id="KW-1185">Reference proteome</keyword>
<evidence type="ECO:0000313" key="2">
    <source>
        <dbReference type="Proteomes" id="UP001482620"/>
    </source>
</evidence>
<name>A0ABV0TTU4_9TELE</name>
<reference evidence="1 2" key="1">
    <citation type="submission" date="2021-06" db="EMBL/GenBank/DDBJ databases">
        <authorList>
            <person name="Palmer J.M."/>
        </authorList>
    </citation>
    <scope>NUCLEOTIDE SEQUENCE [LARGE SCALE GENOMIC DNA]</scope>
    <source>
        <strain evidence="2">if_2019</strain>
        <tissue evidence="1">Muscle</tissue>
    </source>
</reference>
<accession>A0ABV0TTU4</accession>
<evidence type="ECO:0000313" key="1">
    <source>
        <dbReference type="EMBL" id="MEQ2235871.1"/>
    </source>
</evidence>